<dbReference type="Proteomes" id="UP001595796">
    <property type="component" value="Unassembled WGS sequence"/>
</dbReference>
<comment type="caution">
    <text evidence="6">The sequence shown here is derived from an EMBL/GenBank/DDBJ whole genome shotgun (WGS) entry which is preliminary data.</text>
</comment>
<evidence type="ECO:0000313" key="7">
    <source>
        <dbReference type="Proteomes" id="UP001595796"/>
    </source>
</evidence>
<comment type="subcellular location">
    <subcellularLocation>
        <location evidence="1">Bacterial flagellum</location>
    </subcellularLocation>
    <subcellularLocation>
        <location evidence="2">Secreted</location>
    </subcellularLocation>
</comment>
<proteinExistence type="inferred from homology"/>
<gene>
    <name evidence="6" type="ORF">ACFPFW_15530</name>
</gene>
<evidence type="ECO:0000256" key="1">
    <source>
        <dbReference type="ARBA" id="ARBA00004365"/>
    </source>
</evidence>
<comment type="similarity">
    <text evidence="3">Belongs to the bacterial flagellin family.</text>
</comment>
<dbReference type="InterPro" id="IPR001029">
    <property type="entry name" value="Flagellin_N"/>
</dbReference>
<dbReference type="InterPro" id="IPR001492">
    <property type="entry name" value="Flagellin"/>
</dbReference>
<name>A0ABV9Z374_9HYPH</name>
<protein>
    <recommendedName>
        <fullName evidence="5">Flagellin N-terminal domain-containing protein</fullName>
    </recommendedName>
</protein>
<evidence type="ECO:0000259" key="5">
    <source>
        <dbReference type="Pfam" id="PF00669"/>
    </source>
</evidence>
<dbReference type="Pfam" id="PF00669">
    <property type="entry name" value="Flagellin_N"/>
    <property type="match status" value="1"/>
</dbReference>
<organism evidence="6 7">
    <name type="scientific">Flaviflagellibacter deserti</name>
    <dbReference type="NCBI Taxonomy" id="2267266"/>
    <lineage>
        <taxon>Bacteria</taxon>
        <taxon>Pseudomonadati</taxon>
        <taxon>Pseudomonadota</taxon>
        <taxon>Alphaproteobacteria</taxon>
        <taxon>Hyphomicrobiales</taxon>
        <taxon>Flaviflagellibacter</taxon>
    </lineage>
</organism>
<evidence type="ECO:0000313" key="6">
    <source>
        <dbReference type="EMBL" id="MFC5069428.1"/>
    </source>
</evidence>
<accession>A0ABV9Z374</accession>
<sequence>MASNITLSAGVRQNLLSLQGTADLMSTTQNRLATGKKVNSALDNPTNFFTSQSLQSRAGDMSSLLDSMSNGIKTLEAADNGLSSITKTLESMQSTLRQARQDKTFQTASYAAIPSTATIAGTEELSFSGG</sequence>
<dbReference type="EMBL" id="JBHSJF010000006">
    <property type="protein sequence ID" value="MFC5069428.1"/>
    <property type="molecule type" value="Genomic_DNA"/>
</dbReference>
<keyword evidence="4" id="KW-0975">Bacterial flagellum</keyword>
<dbReference type="PANTHER" id="PTHR42792:SF2">
    <property type="entry name" value="FLAGELLIN"/>
    <property type="match status" value="1"/>
</dbReference>
<dbReference type="PANTHER" id="PTHR42792">
    <property type="entry name" value="FLAGELLIN"/>
    <property type="match status" value="1"/>
</dbReference>
<dbReference type="SUPFAM" id="SSF64518">
    <property type="entry name" value="Phase 1 flagellin"/>
    <property type="match status" value="1"/>
</dbReference>
<reference evidence="7" key="1">
    <citation type="journal article" date="2019" name="Int. J. Syst. Evol. Microbiol.">
        <title>The Global Catalogue of Microorganisms (GCM) 10K type strain sequencing project: providing services to taxonomists for standard genome sequencing and annotation.</title>
        <authorList>
            <consortium name="The Broad Institute Genomics Platform"/>
            <consortium name="The Broad Institute Genome Sequencing Center for Infectious Disease"/>
            <person name="Wu L."/>
            <person name="Ma J."/>
        </authorList>
    </citation>
    <scope>NUCLEOTIDE SEQUENCE [LARGE SCALE GENOMIC DNA]</scope>
    <source>
        <strain evidence="7">CGMCC 1.16444</strain>
    </source>
</reference>
<evidence type="ECO:0000256" key="3">
    <source>
        <dbReference type="ARBA" id="ARBA00005709"/>
    </source>
</evidence>
<evidence type="ECO:0000256" key="2">
    <source>
        <dbReference type="ARBA" id="ARBA00004613"/>
    </source>
</evidence>
<keyword evidence="7" id="KW-1185">Reference proteome</keyword>
<evidence type="ECO:0000256" key="4">
    <source>
        <dbReference type="ARBA" id="ARBA00023143"/>
    </source>
</evidence>
<feature type="non-terminal residue" evidence="6">
    <location>
        <position position="130"/>
    </location>
</feature>
<feature type="domain" description="Flagellin N-terminal" evidence="5">
    <location>
        <begin position="15"/>
        <end position="108"/>
    </location>
</feature>